<dbReference type="RefSeq" id="XP_002781312.1">
    <property type="nucleotide sequence ID" value="XM_002781266.1"/>
</dbReference>
<proteinExistence type="predicted"/>
<evidence type="ECO:0000313" key="1">
    <source>
        <dbReference type="EMBL" id="EER13107.1"/>
    </source>
</evidence>
<sequence length="191" mass="20729">MSFFPYLLKDVYAEALLASPMPEKLEITGGEDALGRAALGPQVKHFTSILFGSDDPPTPRNVRSSRYSSTCTLVSPKPGKPTRPLEGYDDNHRMIETHDRHGNALDAASGCSGPECPRYLEATSITGLVRSRIGRGSPFRIPPVISLTQGLTPTFAEESVPLTQAMFGYKAIFNVPVTEEGATTFDYGHLI</sequence>
<dbReference type="AlphaFoldDB" id="C5KQY6"/>
<reference evidence="1 2" key="1">
    <citation type="submission" date="2008-07" db="EMBL/GenBank/DDBJ databases">
        <authorList>
            <person name="El-Sayed N."/>
            <person name="Caler E."/>
            <person name="Inman J."/>
            <person name="Amedeo P."/>
            <person name="Hass B."/>
            <person name="Wortman J."/>
        </authorList>
    </citation>
    <scope>NUCLEOTIDE SEQUENCE [LARGE SCALE GENOMIC DNA]</scope>
    <source>
        <strain evidence="2">ATCC 50983 / TXsc</strain>
    </source>
</reference>
<dbReference type="GeneID" id="9056565"/>
<feature type="non-terminal residue" evidence="1">
    <location>
        <position position="191"/>
    </location>
</feature>
<gene>
    <name evidence="1" type="ORF">Pmar_PMAR014394</name>
</gene>
<keyword evidence="2" id="KW-1185">Reference proteome</keyword>
<protein>
    <submittedName>
        <fullName evidence="1">Uncharacterized protein</fullName>
    </submittedName>
</protein>
<evidence type="ECO:0000313" key="2">
    <source>
        <dbReference type="Proteomes" id="UP000007800"/>
    </source>
</evidence>
<dbReference type="InParanoid" id="C5KQY6"/>
<dbReference type="EMBL" id="GG675612">
    <property type="protein sequence ID" value="EER13107.1"/>
    <property type="molecule type" value="Genomic_DNA"/>
</dbReference>
<accession>C5KQY6</accession>
<dbReference type="OMA" id="REYSTSC"/>
<dbReference type="Proteomes" id="UP000007800">
    <property type="component" value="Unassembled WGS sequence"/>
</dbReference>
<organism evidence="2">
    <name type="scientific">Perkinsus marinus (strain ATCC 50983 / TXsc)</name>
    <dbReference type="NCBI Taxonomy" id="423536"/>
    <lineage>
        <taxon>Eukaryota</taxon>
        <taxon>Sar</taxon>
        <taxon>Alveolata</taxon>
        <taxon>Perkinsozoa</taxon>
        <taxon>Perkinsea</taxon>
        <taxon>Perkinsida</taxon>
        <taxon>Perkinsidae</taxon>
        <taxon>Perkinsus</taxon>
    </lineage>
</organism>
<name>C5KQY6_PERM5</name>